<feature type="signal peptide" evidence="1">
    <location>
        <begin position="1"/>
        <end position="26"/>
    </location>
</feature>
<feature type="chain" id="PRO_5012871766" evidence="1">
    <location>
        <begin position="27"/>
        <end position="299"/>
    </location>
</feature>
<dbReference type="Proteomes" id="UP000007151">
    <property type="component" value="Unassembled WGS sequence"/>
</dbReference>
<dbReference type="KEGG" id="dpl:KGM_213300"/>
<sequence length="299" mass="34597">MSYMSKLRTVLLLIVMSLCLRECTKSAFQDIDNKYYLVNEAHSIAKDLFTRGSMNYDILKNTSLYVMDTFLDLVHMMNNRMSQELRSAVIKFYRLKNFHDFTNYMISLEETVDIIEHCLIAPVETIDVLREQFHRVIGNFEDVRHFDTVNKCHNELPDEVAVAHCILHQAVLFNETMQDNLVSIVEIKTYQHARKTNASLYNVQNCLNSFVPNFFEQLLVGTYTDKCGYLKIVNASIKDLIGDEWGKSKEMLFPKKWSPLITILKQNSTSSGINAQQFLFKTLLAANLTSQDIIKTLYS</sequence>
<dbReference type="AlphaFoldDB" id="A0A212EM71"/>
<gene>
    <name evidence="2" type="ORF">KGM_213300</name>
</gene>
<keyword evidence="3" id="KW-1185">Reference proteome</keyword>
<evidence type="ECO:0000313" key="3">
    <source>
        <dbReference type="Proteomes" id="UP000007151"/>
    </source>
</evidence>
<name>A0A212EM71_DANPL</name>
<organism evidence="2 3">
    <name type="scientific">Danaus plexippus plexippus</name>
    <dbReference type="NCBI Taxonomy" id="278856"/>
    <lineage>
        <taxon>Eukaryota</taxon>
        <taxon>Metazoa</taxon>
        <taxon>Ecdysozoa</taxon>
        <taxon>Arthropoda</taxon>
        <taxon>Hexapoda</taxon>
        <taxon>Insecta</taxon>
        <taxon>Pterygota</taxon>
        <taxon>Neoptera</taxon>
        <taxon>Endopterygota</taxon>
        <taxon>Lepidoptera</taxon>
        <taxon>Glossata</taxon>
        <taxon>Ditrysia</taxon>
        <taxon>Papilionoidea</taxon>
        <taxon>Nymphalidae</taxon>
        <taxon>Danainae</taxon>
        <taxon>Danaini</taxon>
        <taxon>Danaina</taxon>
        <taxon>Danaus</taxon>
        <taxon>Danaus</taxon>
    </lineage>
</organism>
<accession>A0A212EM71</accession>
<protein>
    <submittedName>
        <fullName evidence="2">Uncharacterized protein</fullName>
    </submittedName>
</protein>
<evidence type="ECO:0000256" key="1">
    <source>
        <dbReference type="SAM" id="SignalP"/>
    </source>
</evidence>
<comment type="caution">
    <text evidence="2">The sequence shown here is derived from an EMBL/GenBank/DDBJ whole genome shotgun (WGS) entry which is preliminary data.</text>
</comment>
<evidence type="ECO:0000313" key="2">
    <source>
        <dbReference type="EMBL" id="OWR42578.1"/>
    </source>
</evidence>
<dbReference type="InParanoid" id="A0A212EM71"/>
<proteinExistence type="predicted"/>
<reference evidence="2 3" key="1">
    <citation type="journal article" date="2011" name="Cell">
        <title>The monarch butterfly genome yields insights into long-distance migration.</title>
        <authorList>
            <person name="Zhan S."/>
            <person name="Merlin C."/>
            <person name="Boore J.L."/>
            <person name="Reppert S.M."/>
        </authorList>
    </citation>
    <scope>NUCLEOTIDE SEQUENCE [LARGE SCALE GENOMIC DNA]</scope>
    <source>
        <strain evidence="2">F-2</strain>
    </source>
</reference>
<keyword evidence="1" id="KW-0732">Signal</keyword>
<dbReference type="EMBL" id="AGBW02013906">
    <property type="protein sequence ID" value="OWR42578.1"/>
    <property type="molecule type" value="Genomic_DNA"/>
</dbReference>